<dbReference type="AlphaFoldDB" id="A0AAD4KSC7"/>
<dbReference type="RefSeq" id="XP_046070953.1">
    <property type="nucleotide sequence ID" value="XM_046211412.1"/>
</dbReference>
<dbReference type="PANTHER" id="PTHR47424">
    <property type="entry name" value="REGULATORY PROTEIN GAL4"/>
    <property type="match status" value="1"/>
</dbReference>
<dbReference type="EMBL" id="JAJTJA010000007">
    <property type="protein sequence ID" value="KAH8696015.1"/>
    <property type="molecule type" value="Genomic_DNA"/>
</dbReference>
<evidence type="ECO:0000259" key="4">
    <source>
        <dbReference type="SMART" id="SM00906"/>
    </source>
</evidence>
<evidence type="ECO:0000256" key="1">
    <source>
        <dbReference type="ARBA" id="ARBA00023015"/>
    </source>
</evidence>
<dbReference type="GO" id="GO:0008270">
    <property type="term" value="F:zinc ion binding"/>
    <property type="evidence" value="ECO:0007669"/>
    <property type="project" value="InterPro"/>
</dbReference>
<keyword evidence="3" id="KW-0539">Nucleus</keyword>
<protein>
    <submittedName>
        <fullName evidence="5">Fungal-specific transcription factor domain-containing protein</fullName>
    </submittedName>
</protein>
<evidence type="ECO:0000313" key="6">
    <source>
        <dbReference type="Proteomes" id="UP001201262"/>
    </source>
</evidence>
<gene>
    <name evidence="5" type="ORF">BGW36DRAFT_298138</name>
</gene>
<feature type="non-terminal residue" evidence="5">
    <location>
        <position position="1"/>
    </location>
</feature>
<dbReference type="Pfam" id="PF04082">
    <property type="entry name" value="Fungal_trans"/>
    <property type="match status" value="1"/>
</dbReference>
<dbReference type="GO" id="GO:0000978">
    <property type="term" value="F:RNA polymerase II cis-regulatory region sequence-specific DNA binding"/>
    <property type="evidence" value="ECO:0007669"/>
    <property type="project" value="TreeGrafter"/>
</dbReference>
<dbReference type="GO" id="GO:0000435">
    <property type="term" value="P:positive regulation of transcription from RNA polymerase II promoter by galactose"/>
    <property type="evidence" value="ECO:0007669"/>
    <property type="project" value="TreeGrafter"/>
</dbReference>
<keyword evidence="2" id="KW-0804">Transcription</keyword>
<dbReference type="GeneID" id="70241699"/>
<dbReference type="SMART" id="SM00906">
    <property type="entry name" value="Fungal_trans"/>
    <property type="match status" value="1"/>
</dbReference>
<keyword evidence="1" id="KW-0805">Transcription regulation</keyword>
<feature type="domain" description="Xylanolytic transcriptional activator regulatory" evidence="4">
    <location>
        <begin position="273"/>
        <end position="355"/>
    </location>
</feature>
<dbReference type="GO" id="GO:0005634">
    <property type="term" value="C:nucleus"/>
    <property type="evidence" value="ECO:0007669"/>
    <property type="project" value="TreeGrafter"/>
</dbReference>
<sequence>LTEVTNAHRTVQEVINKLFPSVPLEALVGLSRDELVGLVLKTSQSSQSVVDKKLHTLSVDLDCLEPSPEQDFTWEEASDEEVPSQRVADDVNCLSLPLDDSASSYLGLSSVRTILRVITIVSPRIRDANAISKGKQQQPEIVDKVKDGHPIRLPLLQAQPVTKAHELHLIDAYFTFVHGITPMIDEADFRKRFAQDDQPVRDRGPWLSLLNMVLAMGYIASTSADHDGHNFYYRRAADYLNLRCLGSGHLYTIQALALLGGYYLHYRNRPNMANAILGATMRMATAIGLHRVESLAHRPDHDASDSKYIVDTRVRTWWSLFCLDTWASTTLGRPSLGRGTPVSISTIRPQEYLNVSLYANEVFCGVATRIQDRLVQTSTIAISEIEELDAELVRWYSSLPSIFLENIDQCPPSLRAARGLLRCRYLTLQMTLYRPLVLIRALQRHSQAESHHSHDLFVTRCRSLAIETIETISRDWFPNQISAWNSVWYLFQACLVLVLSVLSEPDHTARPVWDEQIRRSLDLLTEMAPWSPGAVRSSEVIRFLHDTQSQSQESSLVETNLDFFDFENSFGDLWNMDEFYGDVAWDLSSDPPLDPLFIGELYSASGQYGDLQGSFEHRP</sequence>
<dbReference type="Proteomes" id="UP001201262">
    <property type="component" value="Unassembled WGS sequence"/>
</dbReference>
<name>A0AAD4KSC7_9EURO</name>
<dbReference type="PANTHER" id="PTHR47424:SF5">
    <property type="entry name" value="ZN(II)2CYS6 TRANSCRIPTION FACTOR (EUROFUNG)"/>
    <property type="match status" value="1"/>
</dbReference>
<dbReference type="GO" id="GO:0006351">
    <property type="term" value="P:DNA-templated transcription"/>
    <property type="evidence" value="ECO:0007669"/>
    <property type="project" value="InterPro"/>
</dbReference>
<dbReference type="InterPro" id="IPR007219">
    <property type="entry name" value="XnlR_reg_dom"/>
</dbReference>
<evidence type="ECO:0000256" key="2">
    <source>
        <dbReference type="ARBA" id="ARBA00023163"/>
    </source>
</evidence>
<proteinExistence type="predicted"/>
<accession>A0AAD4KSC7</accession>
<dbReference type="InterPro" id="IPR051127">
    <property type="entry name" value="Fungal_SecMet_Regulators"/>
</dbReference>
<reference evidence="5" key="1">
    <citation type="submission" date="2021-12" db="EMBL/GenBank/DDBJ databases">
        <title>Convergent genome expansion in fungi linked to evolution of root-endophyte symbiosis.</title>
        <authorList>
            <consortium name="DOE Joint Genome Institute"/>
            <person name="Ke Y.-H."/>
            <person name="Bonito G."/>
            <person name="Liao H.-L."/>
            <person name="Looney B."/>
            <person name="Rojas-Flechas A."/>
            <person name="Nash J."/>
            <person name="Hameed K."/>
            <person name="Schadt C."/>
            <person name="Martin F."/>
            <person name="Crous P.W."/>
            <person name="Miettinen O."/>
            <person name="Magnuson J.K."/>
            <person name="Labbe J."/>
            <person name="Jacobson D."/>
            <person name="Doktycz M.J."/>
            <person name="Veneault-Fourrey C."/>
            <person name="Kuo A."/>
            <person name="Mondo S."/>
            <person name="Calhoun S."/>
            <person name="Riley R."/>
            <person name="Ohm R."/>
            <person name="LaButti K."/>
            <person name="Andreopoulos B."/>
            <person name="Pangilinan J."/>
            <person name="Nolan M."/>
            <person name="Tritt A."/>
            <person name="Clum A."/>
            <person name="Lipzen A."/>
            <person name="Daum C."/>
            <person name="Barry K."/>
            <person name="Grigoriev I.V."/>
            <person name="Vilgalys R."/>
        </authorList>
    </citation>
    <scope>NUCLEOTIDE SEQUENCE</scope>
    <source>
        <strain evidence="5">PMI_201</strain>
    </source>
</reference>
<evidence type="ECO:0000256" key="3">
    <source>
        <dbReference type="ARBA" id="ARBA00023242"/>
    </source>
</evidence>
<organism evidence="5 6">
    <name type="scientific">Talaromyces proteolyticus</name>
    <dbReference type="NCBI Taxonomy" id="1131652"/>
    <lineage>
        <taxon>Eukaryota</taxon>
        <taxon>Fungi</taxon>
        <taxon>Dikarya</taxon>
        <taxon>Ascomycota</taxon>
        <taxon>Pezizomycotina</taxon>
        <taxon>Eurotiomycetes</taxon>
        <taxon>Eurotiomycetidae</taxon>
        <taxon>Eurotiales</taxon>
        <taxon>Trichocomaceae</taxon>
        <taxon>Talaromyces</taxon>
        <taxon>Talaromyces sect. Bacilispori</taxon>
    </lineage>
</organism>
<evidence type="ECO:0000313" key="5">
    <source>
        <dbReference type="EMBL" id="KAH8696015.1"/>
    </source>
</evidence>
<dbReference type="CDD" id="cd12148">
    <property type="entry name" value="fungal_TF_MHR"/>
    <property type="match status" value="1"/>
</dbReference>
<comment type="caution">
    <text evidence="5">The sequence shown here is derived from an EMBL/GenBank/DDBJ whole genome shotgun (WGS) entry which is preliminary data.</text>
</comment>
<dbReference type="GO" id="GO:0000981">
    <property type="term" value="F:DNA-binding transcription factor activity, RNA polymerase II-specific"/>
    <property type="evidence" value="ECO:0007669"/>
    <property type="project" value="TreeGrafter"/>
</dbReference>
<keyword evidence="6" id="KW-1185">Reference proteome</keyword>